<dbReference type="OrthoDB" id="600613at2"/>
<dbReference type="PANTHER" id="PTHR45586">
    <property type="entry name" value="TPR REPEAT-CONTAINING PROTEIN PA4667"/>
    <property type="match status" value="1"/>
</dbReference>
<proteinExistence type="predicted"/>
<dbReference type="Pfam" id="PF13181">
    <property type="entry name" value="TPR_8"/>
    <property type="match status" value="1"/>
</dbReference>
<comment type="caution">
    <text evidence="4">The sequence shown here is derived from an EMBL/GenBank/DDBJ whole genome shotgun (WGS) entry which is preliminary data.</text>
</comment>
<dbReference type="Pfam" id="PF14559">
    <property type="entry name" value="TPR_19"/>
    <property type="match status" value="1"/>
</dbReference>
<keyword evidence="5" id="KW-1185">Reference proteome</keyword>
<dbReference type="SMART" id="SM00028">
    <property type="entry name" value="TPR"/>
    <property type="match status" value="3"/>
</dbReference>
<dbReference type="AlphaFoldDB" id="A0A3S0HIP6"/>
<evidence type="ECO:0000256" key="3">
    <source>
        <dbReference type="PROSITE-ProRule" id="PRU00339"/>
    </source>
</evidence>
<evidence type="ECO:0000256" key="1">
    <source>
        <dbReference type="ARBA" id="ARBA00022737"/>
    </source>
</evidence>
<organism evidence="4 5">
    <name type="scientific">Lysinibacillus telephonicus</name>
    <dbReference type="NCBI Taxonomy" id="1714840"/>
    <lineage>
        <taxon>Bacteria</taxon>
        <taxon>Bacillati</taxon>
        <taxon>Bacillota</taxon>
        <taxon>Bacilli</taxon>
        <taxon>Bacillales</taxon>
        <taxon>Bacillaceae</taxon>
        <taxon>Lysinibacillus</taxon>
    </lineage>
</organism>
<protein>
    <submittedName>
        <fullName evidence="4">Tetratricopeptide repeat protein</fullName>
    </submittedName>
</protein>
<keyword evidence="2 3" id="KW-0802">TPR repeat</keyword>
<dbReference type="EMBL" id="RXNR01000042">
    <property type="protein sequence ID" value="RTQ91195.1"/>
    <property type="molecule type" value="Genomic_DNA"/>
</dbReference>
<feature type="repeat" description="TPR" evidence="3">
    <location>
        <begin position="20"/>
        <end position="53"/>
    </location>
</feature>
<dbReference type="PANTHER" id="PTHR45586:SF1">
    <property type="entry name" value="LIPOPOLYSACCHARIDE ASSEMBLY PROTEIN B"/>
    <property type="match status" value="1"/>
</dbReference>
<dbReference type="InterPro" id="IPR019734">
    <property type="entry name" value="TPR_rpt"/>
</dbReference>
<dbReference type="Gene3D" id="1.25.40.10">
    <property type="entry name" value="Tetratricopeptide repeat domain"/>
    <property type="match status" value="2"/>
</dbReference>
<name>A0A3S0HIP6_9BACI</name>
<feature type="repeat" description="TPR" evidence="3">
    <location>
        <begin position="54"/>
        <end position="87"/>
    </location>
</feature>
<gene>
    <name evidence="4" type="ORF">EKG35_13840</name>
</gene>
<evidence type="ECO:0000313" key="4">
    <source>
        <dbReference type="EMBL" id="RTQ91195.1"/>
    </source>
</evidence>
<sequence length="507" mass="59396">MGNQRQKEKLNNVVSFIPNGDYYFNKALKAMDKDQMDKAYKYMKRAAELSPDDAHVLMQFGILEMEAQNFEKAYELIHTAYSLDPSEPEHVFFLAEISGCIGMIRDAQKFAEMYLQMEPDGMYALEAEEILEYFQYEENEIEQFDEDDSEKLIAQEKARRFMENSQFHNAIEVLEQLIERYPDLWAAYNNLSLAYFYVGDTEQAKALLNNVLRENHGNLHAICNLAVIAYYEKNDEELATLLEMLKKINPYDWENRYKLGATLALVGQYELAYKWLQSMKKRGYQGDSGFYFWLAQSAYFSGRVEEGKAVWKLLVEIDPAKDGFEPWLHLKEETNSDSLEHNREFIIEKISSKYSTHRMLGFFLLSKSIYKQEIIAHPKLIDLAKYSGIEKLCLAYALQHDFNKENEIEKYFMRSMEVAEELFTSCSTVTSEIQYLFQMWFVLSERALKNGYKFKNVKALAASVEYMFYSTINSKNITKKQYAEKYGISVSTLTKYVEQLIEFLPFD</sequence>
<keyword evidence="1" id="KW-0677">Repeat</keyword>
<dbReference type="RefSeq" id="WP_126295148.1">
    <property type="nucleotide sequence ID" value="NZ_CP155468.1"/>
</dbReference>
<dbReference type="PROSITE" id="PS50005">
    <property type="entry name" value="TPR"/>
    <property type="match status" value="2"/>
</dbReference>
<dbReference type="Proteomes" id="UP000276349">
    <property type="component" value="Unassembled WGS sequence"/>
</dbReference>
<dbReference type="InterPro" id="IPR051012">
    <property type="entry name" value="CellSynth/LPSAsmb/PSIAsmb"/>
</dbReference>
<reference evidence="4 5" key="1">
    <citation type="submission" date="2018-12" db="EMBL/GenBank/DDBJ databases">
        <authorList>
            <person name="Yu L."/>
        </authorList>
    </citation>
    <scope>NUCLEOTIDE SEQUENCE [LARGE SCALE GENOMIC DNA]</scope>
    <source>
        <strain evidence="4 5">S5H2222</strain>
    </source>
</reference>
<dbReference type="SUPFAM" id="SSF48452">
    <property type="entry name" value="TPR-like"/>
    <property type="match status" value="2"/>
</dbReference>
<dbReference type="InterPro" id="IPR011990">
    <property type="entry name" value="TPR-like_helical_dom_sf"/>
</dbReference>
<accession>A0A3S0HIP6</accession>
<evidence type="ECO:0000313" key="5">
    <source>
        <dbReference type="Proteomes" id="UP000276349"/>
    </source>
</evidence>
<evidence type="ECO:0000256" key="2">
    <source>
        <dbReference type="ARBA" id="ARBA00022803"/>
    </source>
</evidence>